<dbReference type="AlphaFoldDB" id="A0A4U5NZC0"/>
<name>A0A4U5NZC0_STECR</name>
<evidence type="ECO:0000313" key="2">
    <source>
        <dbReference type="EMBL" id="TKR88999.1"/>
    </source>
</evidence>
<gene>
    <name evidence="2" type="ORF">L596_013163</name>
</gene>
<dbReference type="Proteomes" id="UP000298663">
    <property type="component" value="Unassembled WGS sequence"/>
</dbReference>
<keyword evidence="3" id="KW-1185">Reference proteome</keyword>
<comment type="caution">
    <text evidence="2">The sequence shown here is derived from an EMBL/GenBank/DDBJ whole genome shotgun (WGS) entry which is preliminary data.</text>
</comment>
<dbReference type="PROSITE" id="PS50097">
    <property type="entry name" value="BTB"/>
    <property type="match status" value="1"/>
</dbReference>
<feature type="domain" description="BTB" evidence="1">
    <location>
        <begin position="114"/>
        <end position="146"/>
    </location>
</feature>
<sequence length="146" mass="16974">MDAQRFSSLHPDHPLEIGEFKWSISDSSTITCKPKNKSRTLLWNCQAKGFYGVKSFLPQWNTSFGNNCTEYTHHFEATKVNLMTTSKDLHVEVVRAFYIDLADPKNRLIQNAQDSAKLKLDGEEIWISKKMLSFYSPYFTILFKRN</sequence>
<dbReference type="InterPro" id="IPR000210">
    <property type="entry name" value="BTB/POZ_dom"/>
</dbReference>
<protein>
    <recommendedName>
        <fullName evidence="1">BTB domain-containing protein</fullName>
    </recommendedName>
</protein>
<evidence type="ECO:0000313" key="3">
    <source>
        <dbReference type="Proteomes" id="UP000298663"/>
    </source>
</evidence>
<evidence type="ECO:0000259" key="1">
    <source>
        <dbReference type="PROSITE" id="PS50097"/>
    </source>
</evidence>
<proteinExistence type="predicted"/>
<reference evidence="2 3" key="2">
    <citation type="journal article" date="2019" name="G3 (Bethesda)">
        <title>Hybrid Assembly of the Genome of the Entomopathogenic Nematode Steinernema carpocapsae Identifies the X-Chromosome.</title>
        <authorList>
            <person name="Serra L."/>
            <person name="Macchietto M."/>
            <person name="Macias-Munoz A."/>
            <person name="McGill C.J."/>
            <person name="Rodriguez I.M."/>
            <person name="Rodriguez B."/>
            <person name="Murad R."/>
            <person name="Mortazavi A."/>
        </authorList>
    </citation>
    <scope>NUCLEOTIDE SEQUENCE [LARGE SCALE GENOMIC DNA]</scope>
    <source>
        <strain evidence="2 3">ALL</strain>
    </source>
</reference>
<organism evidence="2 3">
    <name type="scientific">Steinernema carpocapsae</name>
    <name type="common">Entomopathogenic nematode</name>
    <dbReference type="NCBI Taxonomy" id="34508"/>
    <lineage>
        <taxon>Eukaryota</taxon>
        <taxon>Metazoa</taxon>
        <taxon>Ecdysozoa</taxon>
        <taxon>Nematoda</taxon>
        <taxon>Chromadorea</taxon>
        <taxon>Rhabditida</taxon>
        <taxon>Tylenchina</taxon>
        <taxon>Panagrolaimomorpha</taxon>
        <taxon>Strongyloidoidea</taxon>
        <taxon>Steinernematidae</taxon>
        <taxon>Steinernema</taxon>
    </lineage>
</organism>
<accession>A0A4U5NZC0</accession>
<dbReference type="EMBL" id="AZBU02000003">
    <property type="protein sequence ID" value="TKR88999.1"/>
    <property type="molecule type" value="Genomic_DNA"/>
</dbReference>
<reference evidence="2 3" key="1">
    <citation type="journal article" date="2015" name="Genome Biol.">
        <title>Comparative genomics of Steinernema reveals deeply conserved gene regulatory networks.</title>
        <authorList>
            <person name="Dillman A.R."/>
            <person name="Macchietto M."/>
            <person name="Porter C.F."/>
            <person name="Rogers A."/>
            <person name="Williams B."/>
            <person name="Antoshechkin I."/>
            <person name="Lee M.M."/>
            <person name="Goodwin Z."/>
            <person name="Lu X."/>
            <person name="Lewis E.E."/>
            <person name="Goodrich-Blair H."/>
            <person name="Stock S.P."/>
            <person name="Adams B.J."/>
            <person name="Sternberg P.W."/>
            <person name="Mortazavi A."/>
        </authorList>
    </citation>
    <scope>NUCLEOTIDE SEQUENCE [LARGE SCALE GENOMIC DNA]</scope>
    <source>
        <strain evidence="2 3">ALL</strain>
    </source>
</reference>